<gene>
    <name evidence="2" type="ORF">GQ671_08645</name>
</gene>
<feature type="domain" description="Protein NO VEIN C-terminal" evidence="1">
    <location>
        <begin position="174"/>
        <end position="280"/>
    </location>
</feature>
<organism evidence="2 3">
    <name type="scientific">Salinicoccus hispanicus</name>
    <dbReference type="NCBI Taxonomy" id="157225"/>
    <lineage>
        <taxon>Bacteria</taxon>
        <taxon>Bacillati</taxon>
        <taxon>Bacillota</taxon>
        <taxon>Bacilli</taxon>
        <taxon>Bacillales</taxon>
        <taxon>Staphylococcaceae</taxon>
        <taxon>Salinicoccus</taxon>
    </lineage>
</organism>
<sequence length="316" mass="37053">MPSLEFNKKSFTPQRLKEFNSFNEKEKAEVVYSYLFKGLSHRKLEEEILDKHNHGYAAMNILHHYGIISKHKYIFREKSLQAVIKLLETDKLKEYTTIKNLLESIQNNQLNNNYLKNTAREESDKSLYVISPQPTSVVKEDSENYDSEEYINNLITEEDLELRHQYRKRIGKAGEKLVLEYYIEKIKVADIESSKKDFLISNILDVSQIHGYGYDIVAYDLDTLSRSPQEIYIEVKTTKSKELNEPFYLSKNEALCGMRLGSRYRIGRVIDINSSRPKYFEISPFKNSNTELDLITNLEMTLEIEASDFIVRGWKI</sequence>
<keyword evidence="3" id="KW-1185">Reference proteome</keyword>
<dbReference type="Proteomes" id="UP000436284">
    <property type="component" value="Unassembled WGS sequence"/>
</dbReference>
<dbReference type="EMBL" id="WUUK01000003">
    <property type="protein sequence ID" value="MXQ51337.1"/>
    <property type="molecule type" value="Genomic_DNA"/>
</dbReference>
<evidence type="ECO:0000313" key="3">
    <source>
        <dbReference type="Proteomes" id="UP000436284"/>
    </source>
</evidence>
<dbReference type="InterPro" id="IPR024975">
    <property type="entry name" value="NOV_C"/>
</dbReference>
<comment type="caution">
    <text evidence="2">The sequence shown here is derived from an EMBL/GenBank/DDBJ whole genome shotgun (WGS) entry which is preliminary data.</text>
</comment>
<protein>
    <submittedName>
        <fullName evidence="2">DUF3883 domain-containing protein</fullName>
    </submittedName>
</protein>
<evidence type="ECO:0000313" key="2">
    <source>
        <dbReference type="EMBL" id="MXQ51337.1"/>
    </source>
</evidence>
<proteinExistence type="predicted"/>
<dbReference type="OrthoDB" id="9781481at2"/>
<accession>A0A6N8U1X3</accession>
<name>A0A6N8U1X3_9STAP</name>
<dbReference type="AlphaFoldDB" id="A0A6N8U1X3"/>
<evidence type="ECO:0000259" key="1">
    <source>
        <dbReference type="Pfam" id="PF13020"/>
    </source>
</evidence>
<dbReference type="Pfam" id="PF13020">
    <property type="entry name" value="NOV_C"/>
    <property type="match status" value="1"/>
</dbReference>
<reference evidence="2 3" key="1">
    <citation type="submission" date="2019-12" db="EMBL/GenBank/DDBJ databases">
        <title>Salinicoccus cyprini sp. nov., isolated from gastro-intestinal tract of mirror carp, Cyprinus carpio var. specularis, collected from Gobind Sagar Reservoir, Himachal Pradesh, India.</title>
        <authorList>
            <person name="Talwar C."/>
            <person name="Singh A.K."/>
            <person name="Lal R."/>
            <person name="Negi R.K."/>
        </authorList>
    </citation>
    <scope>NUCLEOTIDE SEQUENCE [LARGE SCALE GENOMIC DNA]</scope>
    <source>
        <strain evidence="2 3">J-82</strain>
    </source>
</reference>